<dbReference type="EMBL" id="GBXM01032686">
    <property type="protein sequence ID" value="JAH75891.1"/>
    <property type="molecule type" value="Transcribed_RNA"/>
</dbReference>
<sequence>MNNEPSHVTCLSKIVVLTHSHVHSAIIYSYTYSCCCLSLLFVVDIVECKYSVSYCEPESNSLHVKKACLANKPDSDSDSL</sequence>
<reference evidence="1" key="2">
    <citation type="journal article" date="2015" name="Fish Shellfish Immunol.">
        <title>Early steps in the European eel (Anguilla anguilla)-Vibrio vulnificus interaction in the gills: Role of the RtxA13 toxin.</title>
        <authorList>
            <person name="Callol A."/>
            <person name="Pajuelo D."/>
            <person name="Ebbesson L."/>
            <person name="Teles M."/>
            <person name="MacKenzie S."/>
            <person name="Amaro C."/>
        </authorList>
    </citation>
    <scope>NUCLEOTIDE SEQUENCE</scope>
</reference>
<accession>A0A0E9VD11</accession>
<organism evidence="1">
    <name type="scientific">Anguilla anguilla</name>
    <name type="common">European freshwater eel</name>
    <name type="synonym">Muraena anguilla</name>
    <dbReference type="NCBI Taxonomy" id="7936"/>
    <lineage>
        <taxon>Eukaryota</taxon>
        <taxon>Metazoa</taxon>
        <taxon>Chordata</taxon>
        <taxon>Craniata</taxon>
        <taxon>Vertebrata</taxon>
        <taxon>Euteleostomi</taxon>
        <taxon>Actinopterygii</taxon>
        <taxon>Neopterygii</taxon>
        <taxon>Teleostei</taxon>
        <taxon>Anguilliformes</taxon>
        <taxon>Anguillidae</taxon>
        <taxon>Anguilla</taxon>
    </lineage>
</organism>
<evidence type="ECO:0000313" key="1">
    <source>
        <dbReference type="EMBL" id="JAH75891.1"/>
    </source>
</evidence>
<reference evidence="1" key="1">
    <citation type="submission" date="2014-11" db="EMBL/GenBank/DDBJ databases">
        <authorList>
            <person name="Amaro Gonzalez C."/>
        </authorList>
    </citation>
    <scope>NUCLEOTIDE SEQUENCE</scope>
</reference>
<name>A0A0E9VD11_ANGAN</name>
<protein>
    <submittedName>
        <fullName evidence="1">Uncharacterized protein</fullName>
    </submittedName>
</protein>
<proteinExistence type="predicted"/>
<dbReference type="AlphaFoldDB" id="A0A0E9VD11"/>